<feature type="region of interest" description="Disordered" evidence="1">
    <location>
        <begin position="83"/>
        <end position="170"/>
    </location>
</feature>
<feature type="compositionally biased region" description="Low complexity" evidence="1">
    <location>
        <begin position="117"/>
        <end position="128"/>
    </location>
</feature>
<keyword evidence="2" id="KW-0966">Cell projection</keyword>
<gene>
    <name evidence="2" type="ORF">NCTC10821_04345</name>
</gene>
<evidence type="ECO:0000313" key="3">
    <source>
        <dbReference type="Proteomes" id="UP000254978"/>
    </source>
</evidence>
<protein>
    <submittedName>
        <fullName evidence="2">Flagellar hook-length control protein</fullName>
    </submittedName>
</protein>
<accession>A0A378TJ20</accession>
<evidence type="ECO:0000313" key="2">
    <source>
        <dbReference type="EMBL" id="STZ60801.1"/>
    </source>
</evidence>
<dbReference type="AlphaFoldDB" id="A0A378TJ20"/>
<dbReference type="OrthoDB" id="4475557at2"/>
<dbReference type="Proteomes" id="UP000254978">
    <property type="component" value="Unassembled WGS sequence"/>
</dbReference>
<dbReference type="RefSeq" id="WP_115279878.1">
    <property type="nucleotide sequence ID" value="NZ_AP022600.1"/>
</dbReference>
<reference evidence="2 3" key="1">
    <citation type="submission" date="2018-06" db="EMBL/GenBank/DDBJ databases">
        <authorList>
            <consortium name="Pathogen Informatics"/>
            <person name="Doyle S."/>
        </authorList>
    </citation>
    <scope>NUCLEOTIDE SEQUENCE [LARGE SCALE GENOMIC DNA]</scope>
    <source>
        <strain evidence="2 3">NCTC10821</strain>
    </source>
</reference>
<dbReference type="EMBL" id="UGQT01000001">
    <property type="protein sequence ID" value="STZ60801.1"/>
    <property type="molecule type" value="Genomic_DNA"/>
</dbReference>
<keyword evidence="3" id="KW-1185">Reference proteome</keyword>
<organism evidence="2 3">
    <name type="scientific">Mycolicibacterium tokaiense</name>
    <dbReference type="NCBI Taxonomy" id="39695"/>
    <lineage>
        <taxon>Bacteria</taxon>
        <taxon>Bacillati</taxon>
        <taxon>Actinomycetota</taxon>
        <taxon>Actinomycetes</taxon>
        <taxon>Mycobacteriales</taxon>
        <taxon>Mycobacteriaceae</taxon>
        <taxon>Mycolicibacterium</taxon>
    </lineage>
</organism>
<proteinExistence type="predicted"/>
<evidence type="ECO:0000256" key="1">
    <source>
        <dbReference type="SAM" id="MobiDB-lite"/>
    </source>
</evidence>
<name>A0A378TJ20_9MYCO</name>
<sequence>MTPTLITTASDVVTAAMGIAKDAAEGRLGPTDLEAELQVELRNLLGVVVGPDDPAWPVQLDVARAVIAAGGIPTDELSEWVAVQRRRERPDEVDPAQTPPEPVSAPSGSHSPEADAAEAITETPAEPEVVAGLTLVPDPKPAPVAAPPVQADGGSYDPLRGWQPGGTRRR</sequence>
<keyword evidence="2" id="KW-0969">Cilium</keyword>
<keyword evidence="2" id="KW-0282">Flagellum</keyword>